<evidence type="ECO:0008006" key="11">
    <source>
        <dbReference type="Google" id="ProtNLM"/>
    </source>
</evidence>
<evidence type="ECO:0000256" key="5">
    <source>
        <dbReference type="PROSITE-ProRule" id="PRU00087"/>
    </source>
</evidence>
<dbReference type="PROSITE" id="PS50194">
    <property type="entry name" value="FILAMIN_REPEAT"/>
    <property type="match status" value="2"/>
</dbReference>
<feature type="signal peptide" evidence="6">
    <location>
        <begin position="1"/>
        <end position="17"/>
    </location>
</feature>
<feature type="disulfide bond" evidence="4">
    <location>
        <begin position="344"/>
        <end position="353"/>
    </location>
</feature>
<keyword evidence="6" id="KW-0732">Signal</keyword>
<dbReference type="SUPFAM" id="SSF57184">
    <property type="entry name" value="Growth factor receptor domain"/>
    <property type="match status" value="1"/>
</dbReference>
<feature type="chain" id="PRO_5029613476" description="Protein arginine methyltransferase 10" evidence="6">
    <location>
        <begin position="18"/>
        <end position="3581"/>
    </location>
</feature>
<dbReference type="InterPro" id="IPR000436">
    <property type="entry name" value="Sushi_SCR_CCP_dom"/>
</dbReference>
<accession>A0A7J6LJT7</accession>
<evidence type="ECO:0000256" key="1">
    <source>
        <dbReference type="ARBA" id="ARBA00022536"/>
    </source>
</evidence>
<dbReference type="InterPro" id="IPR000742">
    <property type="entry name" value="EGF"/>
</dbReference>
<gene>
    <name evidence="9" type="ORF">FOL46_006549</name>
</gene>
<keyword evidence="2" id="KW-0677">Repeat</keyword>
<dbReference type="InterPro" id="IPR051216">
    <property type="entry name" value="Teneurin"/>
</dbReference>
<dbReference type="SUPFAM" id="SSF57535">
    <property type="entry name" value="Complement control module/SCR domain"/>
    <property type="match status" value="2"/>
</dbReference>
<evidence type="ECO:0000256" key="6">
    <source>
        <dbReference type="SAM" id="SignalP"/>
    </source>
</evidence>
<dbReference type="InterPro" id="IPR013320">
    <property type="entry name" value="ConA-like_dom_sf"/>
</dbReference>
<evidence type="ECO:0000256" key="3">
    <source>
        <dbReference type="ARBA" id="ARBA00023157"/>
    </source>
</evidence>
<evidence type="ECO:0000259" key="8">
    <source>
        <dbReference type="PROSITE" id="PS50923"/>
    </source>
</evidence>
<evidence type="ECO:0000313" key="10">
    <source>
        <dbReference type="Proteomes" id="UP000572268"/>
    </source>
</evidence>
<feature type="domain" description="EGF-like" evidence="7">
    <location>
        <begin position="321"/>
        <end position="354"/>
    </location>
</feature>
<proteinExistence type="predicted"/>
<dbReference type="Proteomes" id="UP000572268">
    <property type="component" value="Unassembled WGS sequence"/>
</dbReference>
<evidence type="ECO:0000259" key="7">
    <source>
        <dbReference type="PROSITE" id="PS50026"/>
    </source>
</evidence>
<dbReference type="InterPro" id="IPR009030">
    <property type="entry name" value="Growth_fac_rcpt_cys_sf"/>
</dbReference>
<keyword evidence="1 4" id="KW-0245">EGF-like domain</keyword>
<protein>
    <recommendedName>
        <fullName evidence="11">Protein arginine methyltransferase 10</fullName>
    </recommendedName>
</protein>
<dbReference type="Pfam" id="PF00630">
    <property type="entry name" value="Filamin"/>
    <property type="match status" value="1"/>
</dbReference>
<feature type="repeat" description="Filamin" evidence="5">
    <location>
        <begin position="1383"/>
        <end position="1434"/>
    </location>
</feature>
<dbReference type="SUPFAM" id="SSF81296">
    <property type="entry name" value="E set domains"/>
    <property type="match status" value="2"/>
</dbReference>
<dbReference type="SMART" id="SM00181">
    <property type="entry name" value="EGF"/>
    <property type="match status" value="5"/>
</dbReference>
<feature type="domain" description="Sushi" evidence="8">
    <location>
        <begin position="3357"/>
        <end position="3420"/>
    </location>
</feature>
<dbReference type="InterPro" id="IPR001298">
    <property type="entry name" value="Filamin/ABP280_rpt"/>
</dbReference>
<dbReference type="PROSITE" id="PS50026">
    <property type="entry name" value="EGF_3"/>
    <property type="match status" value="1"/>
</dbReference>
<feature type="repeat" description="Filamin" evidence="5">
    <location>
        <begin position="1216"/>
        <end position="1320"/>
    </location>
</feature>
<dbReference type="Gene3D" id="2.60.120.200">
    <property type="match status" value="1"/>
</dbReference>
<dbReference type="InterPro" id="IPR017868">
    <property type="entry name" value="Filamin/ABP280_repeat-like"/>
</dbReference>
<dbReference type="InterPro" id="IPR035976">
    <property type="entry name" value="Sushi/SCR/CCP_sf"/>
</dbReference>
<dbReference type="SMART" id="SM00032">
    <property type="entry name" value="CCP"/>
    <property type="match status" value="5"/>
</dbReference>
<evidence type="ECO:0000256" key="4">
    <source>
        <dbReference type="PROSITE-ProRule" id="PRU00076"/>
    </source>
</evidence>
<dbReference type="PANTHER" id="PTHR11219:SF70">
    <property type="entry name" value="EGF-LIKE DOMAIN-CONTAINING PROTEIN"/>
    <property type="match status" value="1"/>
</dbReference>
<dbReference type="PROSITE" id="PS50923">
    <property type="entry name" value="SUSHI"/>
    <property type="match status" value="2"/>
</dbReference>
<name>A0A7J6LJT7_PEROL</name>
<dbReference type="PANTHER" id="PTHR11219">
    <property type="entry name" value="TENEURIN AND N-ACETYLGLUCOSAMINE-1-PHOSPHODIESTER ALPHA-N-ACETYLGLUCOSAMINIDASE"/>
    <property type="match status" value="1"/>
</dbReference>
<keyword evidence="3 4" id="KW-1015">Disulfide bond</keyword>
<comment type="caution">
    <text evidence="4">Lacks conserved residue(s) required for the propagation of feature annotation.</text>
</comment>
<dbReference type="PROSITE" id="PS00022">
    <property type="entry name" value="EGF_1"/>
    <property type="match status" value="1"/>
</dbReference>
<dbReference type="InterPro" id="IPR014756">
    <property type="entry name" value="Ig_E-set"/>
</dbReference>
<organism evidence="9 10">
    <name type="scientific">Perkinsus olseni</name>
    <name type="common">Perkinsus atlanticus</name>
    <dbReference type="NCBI Taxonomy" id="32597"/>
    <lineage>
        <taxon>Eukaryota</taxon>
        <taxon>Sar</taxon>
        <taxon>Alveolata</taxon>
        <taxon>Perkinsozoa</taxon>
        <taxon>Perkinsea</taxon>
        <taxon>Perkinsida</taxon>
        <taxon>Perkinsidae</taxon>
        <taxon>Perkinsus</taxon>
    </lineage>
</organism>
<evidence type="ECO:0000256" key="2">
    <source>
        <dbReference type="ARBA" id="ARBA00022737"/>
    </source>
</evidence>
<dbReference type="InterPro" id="IPR013783">
    <property type="entry name" value="Ig-like_fold"/>
</dbReference>
<dbReference type="Gene3D" id="2.60.40.10">
    <property type="entry name" value="Immunoglobulins"/>
    <property type="match status" value="2"/>
</dbReference>
<dbReference type="SMART" id="SM00557">
    <property type="entry name" value="IG_FLMN"/>
    <property type="match status" value="1"/>
</dbReference>
<feature type="domain" description="Sushi" evidence="8">
    <location>
        <begin position="2203"/>
        <end position="2268"/>
    </location>
</feature>
<sequence>MYPVFVLLWAPRVSVLAQQLVVDPACEATSITDTAWNLTAWRDKLRGSSVVTCDKALRGDGRCDFTNNMNENQCDYDGGDCCLTTCIANCMARQQESDHNLVDLPYRNPSGRAGECAFMCGSPLGAVTNCPYLCLSDDYTDKGIAYTSWCQTTRGQPREMSKCYSTKVDIAEALRQCIMNDKSHGNMLTSSYECGNQTQQCTLDQALDQSHGCHLHPKQCTREACCTMAIEMGWIDPNVRVLPSLCDLVRRCESFPTCMPAMSECVRLNKACTGGCCMCESDKWYGANCDQPLCWPKCRHGACVAPNVCHCDEGWSGPSCEIAFCDPPCKAGQGVCAWPDRCECFYGWSGTSCEVPVSYPPCVNGEAICPDVCKCKPGWGGRICDYPLCQHWPEPSSDCGHGYCESPNRCVCDPGWTHLVTKGQDGIDELPFWWRGRSGSAEISPSEFVYGDTRFVQNSETDYQFDRYNAFKCDMPVNCKIISDGHCATCEPVTGRCLTCEPGFFLVSPPVGGNSTATSQTGRCHQCNLRWRRCRSCSAERCLSCDPLFVMREGHCISEGIIEFSSPAYHVFSDEQFVVVEIIRSFDTVDFDWVLSDRSHTPVVVVQAIDSRTASSVSGAKQKLADFESTMQTVEFGIVSNASADAFGHNAFAHLLNFTNSSGNLVTSSGDFYSGVSWRSEALQAVTLRHSVKIPIFDNGIYDEKEKFFTVRLLVESETTAGSIMPMTPFLPHFERDDVTAVPRALSQRAQLDETKVYIWDRSDTASASNTILRPDSPIATGEIFRTGPQVGTIINVDFVAQKCVLEGANGCDQLGPVDTANDVARFIVVTEPTTKGSSEHMLGDVLYARKAVTLTGLYRSYSVPFVAGPFRVYVQRSLPGVTAMYYSWSPEPAAYQLPDIIRVDHSLTHDWRSGRDSPRYVRWTGYLQWDCLRNRYDRLGSMVPTLLGVTVSAQSWVRVTWKNLGVVLEEYRAGHSWMTNAGWGRANISDVQREGCTPGERRDGIYCFAIAGGEPSVANEFVSATRALGNSVEVDVAYPFIVEYRPAHSADSMDRPVGISLVMYLPPSNHSLASIGPGWVEVPKACLAAGVDIEGSPLEGMWVRAGVPAANVSLLRPAESTVDGIIRAIATEVITAEIVLRDAQQNIVIDASFGPDIAVQLASPALLGTVEWVPSGAFYLAAIALPSGTPEVTTVMVATLSGQYIGSPIPVVVQAAASDISKAQVVGNFSEIEANEPTCFSILSFDSGGNARTAGGDQYKAVAVGPRHSPRPSMPIETILDNGDGTYGVCFQLMDPGVYDLDVTLGGISIPGSPFAINILGTIDPSSSTITNLTSVAVAGEVVNIGVNAIDKYGQPYFQGSDLNLTLDLGPLYNPSAGDFSQLVNIGDGTISVSFAICTAGETTVSVRASTEAIDGTTASWQHVLGSPFQLTVLPGRANARNSPLRVSGIMDGVIGMGIGARLLVEVRDGCGNALDDPPILDDWNITLVRSLDGSALPMTDQAIVRESSIDIPFIPRHSGNYTALCGHRLTGACAGSPLVFTVVHTLELPDEPHEYFTQPFLLEYVGASNHTSAIGEVPGVTTVTAGEEATVRIQARDLWSDVIFEHNISLSVGFWLDGVHCNTRCRSMVTLGQCLGLPGCAFDSNTATCEASPLRSIPQEGIPSCLYSPYVVPHGLLLGDPVDGTYEFSVRLLSSGLNLGQATVLRPGGLAAQWFLGSYMRAENMVCTTVIPGPLNRDWWSASWASLLPCGLTDRRFSVRLVGHVNFPKESDDLTVTLKTRCRLHMVQPFVISNQDSVREGTTTLGGIQLSPGLYEVRIELSCVDIRQLSEAFFEWWLGDDDEYFWQPVPASWLAWEEPLREGFNRTVRPASQASVLSWADENPTEGRAGDNVSLYVDTRDAYGNFLETRDVQAFVEVSGGDPELLDWQWSVVPSTGPRYRIDVYPNRATQVQLVAVQLYNNPASRISTSFKVWSNFVDRTTSELICTPLSPQPANTLIECTIILRDVAGNEIPVASVDSELSRTNELGPVLVDVDFFTPNGGRGSTHAKVVEGQASTGFQFQPTEAGLWGVQGFVYYPRVNKTIWLDGANYTISPGPSHPCCATSSLPSSMDLLHNQTLTYNITAHDRYGNVVKDGSDTWYVYFEGPTAIGNGSSPRVFPDTVSYVGDGNYNVTFAPHSFLPSSTWQSRFGLVVRDTTVVKCPTPLPSNAYVRELTNLRAAGSVAYMQCLEGYTPVGGSDILICGEDGLWRTRNLEPQKPLACGRVLDLCPDLNAHVEANPGVRLEFLSSWTMDVGAMGTLECAPGFLPLLGDSELTCGGSGHWRRRADSAPAILLKCFEKADLCPDLRSGLNGSYLASLSKQRMHGSIASLKCLEGHVAVDGNSTAYCGAKETTFSNGSTEVTGLWMSSAFDASGEPVPAVPLKCARRSGFCATLSLGPYTKAINWTATGLGSYIGDVVDLGCVTGSFPVRGLERIRCGAAGQWFDPDSPSGLSPVTPSMLLDCQIVQDFCPPHGIDANISTFRREVALDDLSMANAVNATAGTVCAPGYERTSGDETYSCAPDPSNSSRGVWFGLPSGSLMDTLQCRRLGGYCPAIPHSASFNVTYLQGANATLDSVIKISCGDAYYLRSNLTSVAPTNTFKCASDGQWVSIVDLSSSGNISALHCWPRLSQCRGYVPAVGVRVRHYTSQGLGLGTVARLGCDVGWKTASNASYVVSQNVTRLNLTDGSNSTYWEIVNVTASKAANFTDRVVCAEGGTWEPSSTNFSNPYALQCEREVNFCPFAPPVYSAYNGSLRVVPVNTTRGPVYIQVTRPHAVRGGRLTIACGEQDYHYAGGDRELICGLGPDGLGQWKSLATGAPAEPLFCYNSLPIVGGSIFNAFSHGCAESDDGDLPMYPGRLTSGAVVGRNTTIAMWVKTGCRVPAYGTAQYLVRLRASGVSPIYNRTGVVWSGQASHTESVSLKITTNNTLEAVVGGGCGEITGVAGSPDHISLSGQCLDWMHIALAWDALAPGSNMEVYVNGRRTGVSYSHRVSGFCFDNLMTAADYAGAELAFGDGNWSMNGTHPISGLAIAGVRMYSRRLNASEVASLMSSERPSCSYAHDDCPDISSSMVNTRSIAYGSAVSNETRFPLHWRMGGNWAHYGCIPGYTQSSGDTHMLCNMSRPLRVSRLENVTNTFTTGSVNVAAGLRKWWVKISSPEQDHQARAVISEYFLAATNLTATATCSLSSIESEYASITGFAANSSTPGVHPLDTTAPGARIVNYSLPELSATCGSPGQLASTAMSCGIDMDPAQVSTNINEFSGAEIFVACSAGYEADDLRLHPSTLQCDPSGPGWSWKDPQGPLRCVKREDFCAPPSGNFSEVVESTEGLKIGSSLIMQCRHGYVPYTGYSQLTCTSSCGEFGIWNREPLNCLPSIVAPESPTVSSLGARAKVECELGYTAVVGVDVSYPLCGYNQSGEGGAWLQAGSMTPIAHGERLRCVPTDDWCPEMPSIPPFARVVNFSENRRLGSIAWLACNQGIGVPSRDWRLDRDSSFMAGGFPWEIASLFGVKKATRMLLARVPRLWNAVLIDCGET</sequence>
<comment type="caution">
    <text evidence="9">The sequence shown here is derived from an EMBL/GenBank/DDBJ whole genome shotgun (WGS) entry which is preliminary data.</text>
</comment>
<dbReference type="SUPFAM" id="SSF49899">
    <property type="entry name" value="Concanavalin A-like lectins/glucanases"/>
    <property type="match status" value="1"/>
</dbReference>
<reference evidence="9 10" key="1">
    <citation type="submission" date="2020-04" db="EMBL/GenBank/DDBJ databases">
        <title>Perkinsus olseni comparative genomics.</title>
        <authorList>
            <person name="Bogema D.R."/>
        </authorList>
    </citation>
    <scope>NUCLEOTIDE SEQUENCE [LARGE SCALE GENOMIC DNA]</scope>
    <source>
        <strain evidence="9">ATCC PRA-31</strain>
    </source>
</reference>
<dbReference type="EMBL" id="JABANN010000425">
    <property type="protein sequence ID" value="KAF4659557.1"/>
    <property type="molecule type" value="Genomic_DNA"/>
</dbReference>
<evidence type="ECO:0000313" key="9">
    <source>
        <dbReference type="EMBL" id="KAF4659557.1"/>
    </source>
</evidence>
<dbReference type="Gene3D" id="2.10.25.10">
    <property type="entry name" value="Laminin"/>
    <property type="match status" value="2"/>
</dbReference>
<dbReference type="PROSITE" id="PS01186">
    <property type="entry name" value="EGF_2"/>
    <property type="match status" value="1"/>
</dbReference>